<evidence type="ECO:0000256" key="1">
    <source>
        <dbReference type="SAM" id="MobiDB-lite"/>
    </source>
</evidence>
<dbReference type="EMBL" id="WNDP01000027">
    <property type="protein sequence ID" value="KAF1026152.1"/>
    <property type="molecule type" value="Genomic_DNA"/>
</dbReference>
<protein>
    <submittedName>
        <fullName evidence="2">Uncharacterized protein</fullName>
    </submittedName>
</protein>
<sequence>MKTLPDDFGISDQVRKWASENNHQNLELHLERFTEYAKSNGKKYADWDSAFKRAIREDWGKVNKPVYQSNGFNQQPNNTFNKLGQLADEWDRNNADYTPY</sequence>
<dbReference type="Proteomes" id="UP000490535">
    <property type="component" value="Unassembled WGS sequence"/>
</dbReference>
<gene>
    <name evidence="2" type="ORF">GAK29_01414</name>
</gene>
<evidence type="ECO:0000313" key="2">
    <source>
        <dbReference type="EMBL" id="KAF1026152.1"/>
    </source>
</evidence>
<organism evidence="2 3">
    <name type="scientific">Acinetobacter bereziniae</name>
    <name type="common">Acinetobacter genomosp. 10</name>
    <dbReference type="NCBI Taxonomy" id="106648"/>
    <lineage>
        <taxon>Bacteria</taxon>
        <taxon>Pseudomonadati</taxon>
        <taxon>Pseudomonadota</taxon>
        <taxon>Gammaproteobacteria</taxon>
        <taxon>Moraxellales</taxon>
        <taxon>Moraxellaceae</taxon>
        <taxon>Acinetobacter</taxon>
    </lineage>
</organism>
<accession>A0A833PGM4</accession>
<evidence type="ECO:0000313" key="3">
    <source>
        <dbReference type="Proteomes" id="UP000490535"/>
    </source>
</evidence>
<name>A0A833PGM4_ACIBZ</name>
<feature type="region of interest" description="Disordered" evidence="1">
    <location>
        <begin position="67"/>
        <end position="86"/>
    </location>
</feature>
<feature type="compositionally biased region" description="Polar residues" evidence="1">
    <location>
        <begin position="67"/>
        <end position="82"/>
    </location>
</feature>
<proteinExistence type="predicted"/>
<comment type="caution">
    <text evidence="2">The sequence shown here is derived from an EMBL/GenBank/DDBJ whole genome shotgun (WGS) entry which is preliminary data.</text>
</comment>
<reference evidence="3" key="1">
    <citation type="journal article" date="2020" name="MBio">
        <title>Horizontal gene transfer to a defensive symbiont with a reduced genome amongst a multipartite beetle microbiome.</title>
        <authorList>
            <person name="Waterworth S.C."/>
            <person name="Florez L.V."/>
            <person name="Rees E.R."/>
            <person name="Hertweck C."/>
            <person name="Kaltenpoth M."/>
            <person name="Kwan J.C."/>
        </authorList>
    </citation>
    <scope>NUCLEOTIDE SEQUENCE [LARGE SCALE GENOMIC DNA]</scope>
</reference>
<dbReference type="AlphaFoldDB" id="A0A833PGM4"/>